<dbReference type="CDD" id="cd22363">
    <property type="entry name" value="tRNA-intron_lyase_C"/>
    <property type="match status" value="1"/>
</dbReference>
<dbReference type="GO" id="GO:0000379">
    <property type="term" value="P:tRNA-type intron splice site recognition and cleavage"/>
    <property type="evidence" value="ECO:0007669"/>
    <property type="project" value="TreeGrafter"/>
</dbReference>
<comment type="similarity">
    <text evidence="1">Belongs to the tRNA-intron endonuclease family.</text>
</comment>
<dbReference type="GO" id="GO:0003676">
    <property type="term" value="F:nucleic acid binding"/>
    <property type="evidence" value="ECO:0007669"/>
    <property type="project" value="InterPro"/>
</dbReference>
<dbReference type="InterPro" id="IPR036167">
    <property type="entry name" value="tRNA_intron_Endo_cat-like_sf"/>
</dbReference>
<dbReference type="Proteomes" id="UP000654075">
    <property type="component" value="Unassembled WGS sequence"/>
</dbReference>
<evidence type="ECO:0000256" key="2">
    <source>
        <dbReference type="ARBA" id="ARBA00012573"/>
    </source>
</evidence>
<dbReference type="GO" id="GO:0005737">
    <property type="term" value="C:cytoplasm"/>
    <property type="evidence" value="ECO:0007669"/>
    <property type="project" value="TreeGrafter"/>
</dbReference>
<sequence length="223" mass="25042">MAGDSRASRSPRRRRVEADATGEQLPIGTLCGRSVLVRLGEGCRLFELRRDRCFGSKAGGLDSWLLSLEEALFLMSEMQVLEVDVSDSPRKMASSSEAFFRECCKLVPAFPQRYAAYRHYRLVGWVVRPDALKFGADFLLYDGRQDEVHAEYAVIIANSSLLWKDVVMASRLEQTVAKDLLLVSFPELPLPEPTAAVSLPEFLSSPHAQVTELAVRRWNQHAQ</sequence>
<dbReference type="PANTHER" id="PTHR21227:SF0">
    <property type="entry name" value="TRNA-SPLICING ENDONUCLEASE SUBUNIT SEN2"/>
    <property type="match status" value="1"/>
</dbReference>
<comment type="catalytic activity">
    <reaction evidence="3">
        <text>pretRNA = a 3'-half-tRNA molecule with a 5'-OH end + a 5'-half-tRNA molecule with a 2',3'-cyclic phosphate end + an intron with a 2',3'-cyclic phosphate and a 5'-hydroxyl terminus.</text>
        <dbReference type="EC" id="4.6.1.16"/>
    </reaction>
</comment>
<dbReference type="EMBL" id="CAJNNV010007153">
    <property type="protein sequence ID" value="CAE8594537.1"/>
    <property type="molecule type" value="Genomic_DNA"/>
</dbReference>
<accession>A0A813E6I9</accession>
<dbReference type="Pfam" id="PF01974">
    <property type="entry name" value="tRNA_int_endo"/>
    <property type="match status" value="1"/>
</dbReference>
<dbReference type="InterPro" id="IPR006676">
    <property type="entry name" value="tRNA_splic"/>
</dbReference>
<evidence type="ECO:0000256" key="4">
    <source>
        <dbReference type="SAM" id="MobiDB-lite"/>
    </source>
</evidence>
<dbReference type="SUPFAM" id="SSF53032">
    <property type="entry name" value="tRNA-intron endonuclease catalytic domain-like"/>
    <property type="match status" value="1"/>
</dbReference>
<proteinExistence type="inferred from homology"/>
<dbReference type="OrthoDB" id="10249562at2759"/>
<name>A0A813E6I9_POLGL</name>
<dbReference type="PANTHER" id="PTHR21227">
    <property type="entry name" value="TRNA-SPLICING ENDONUCLEASE SUBUNIT SEN2"/>
    <property type="match status" value="1"/>
</dbReference>
<reference evidence="6" key="1">
    <citation type="submission" date="2021-02" db="EMBL/GenBank/DDBJ databases">
        <authorList>
            <person name="Dougan E. K."/>
            <person name="Rhodes N."/>
            <person name="Thang M."/>
            <person name="Chan C."/>
        </authorList>
    </citation>
    <scope>NUCLEOTIDE SEQUENCE</scope>
</reference>
<protein>
    <recommendedName>
        <fullName evidence="2">tRNA-intron lyase</fullName>
        <ecNumber evidence="2">4.6.1.16</ecNumber>
    </recommendedName>
</protein>
<dbReference type="AlphaFoldDB" id="A0A813E6I9"/>
<keyword evidence="7" id="KW-1185">Reference proteome</keyword>
<organism evidence="6 7">
    <name type="scientific">Polarella glacialis</name>
    <name type="common">Dinoflagellate</name>
    <dbReference type="NCBI Taxonomy" id="89957"/>
    <lineage>
        <taxon>Eukaryota</taxon>
        <taxon>Sar</taxon>
        <taxon>Alveolata</taxon>
        <taxon>Dinophyceae</taxon>
        <taxon>Suessiales</taxon>
        <taxon>Suessiaceae</taxon>
        <taxon>Polarella</taxon>
    </lineage>
</organism>
<evidence type="ECO:0000256" key="1">
    <source>
        <dbReference type="ARBA" id="ARBA00008078"/>
    </source>
</evidence>
<dbReference type="GO" id="GO:0000214">
    <property type="term" value="C:tRNA-intron endonuclease complex"/>
    <property type="evidence" value="ECO:0007669"/>
    <property type="project" value="TreeGrafter"/>
</dbReference>
<feature type="domain" description="tRNA intron endonuclease catalytic" evidence="5">
    <location>
        <begin position="110"/>
        <end position="184"/>
    </location>
</feature>
<dbReference type="Gene3D" id="3.40.1350.10">
    <property type="match status" value="1"/>
</dbReference>
<dbReference type="GO" id="GO:0000213">
    <property type="term" value="F:tRNA-intron lyase activity"/>
    <property type="evidence" value="ECO:0007669"/>
    <property type="project" value="UniProtKB-EC"/>
</dbReference>
<evidence type="ECO:0000259" key="5">
    <source>
        <dbReference type="Pfam" id="PF01974"/>
    </source>
</evidence>
<dbReference type="EC" id="4.6.1.16" evidence="2"/>
<evidence type="ECO:0000256" key="3">
    <source>
        <dbReference type="ARBA" id="ARBA00034031"/>
    </source>
</evidence>
<dbReference type="InterPro" id="IPR006677">
    <property type="entry name" value="tRNA_intron_Endonuc_cat-like"/>
</dbReference>
<dbReference type="InterPro" id="IPR011856">
    <property type="entry name" value="tRNA_endonuc-like_dom_sf"/>
</dbReference>
<comment type="caution">
    <text evidence="6">The sequence shown here is derived from an EMBL/GenBank/DDBJ whole genome shotgun (WGS) entry which is preliminary data.</text>
</comment>
<gene>
    <name evidence="6" type="ORF">PGLA1383_LOCUS13077</name>
</gene>
<evidence type="ECO:0000313" key="7">
    <source>
        <dbReference type="Proteomes" id="UP000654075"/>
    </source>
</evidence>
<evidence type="ECO:0000313" key="6">
    <source>
        <dbReference type="EMBL" id="CAE8594537.1"/>
    </source>
</evidence>
<feature type="region of interest" description="Disordered" evidence="4">
    <location>
        <begin position="1"/>
        <end position="20"/>
    </location>
</feature>